<reference evidence="3" key="1">
    <citation type="journal article" date="2019" name="Int. J. Syst. Evol. Microbiol.">
        <title>The Global Catalogue of Microorganisms (GCM) 10K type strain sequencing project: providing services to taxonomists for standard genome sequencing and annotation.</title>
        <authorList>
            <consortium name="The Broad Institute Genomics Platform"/>
            <consortium name="The Broad Institute Genome Sequencing Center for Infectious Disease"/>
            <person name="Wu L."/>
            <person name="Ma J."/>
        </authorList>
    </citation>
    <scope>NUCLEOTIDE SEQUENCE [LARGE SCALE GENOMIC DNA]</scope>
    <source>
        <strain evidence="3">JCM 17137</strain>
    </source>
</reference>
<sequence>MRSRLPASVKITRVLLFVAAGFYGLSVIVGFVVGGFNGAVTAYLLWVCWPGIFALAFGLRLRNGGRILFWAIVALQAVRIVMSLVVLGSGDTSGLTQLILPILTLVFVLRRESRDFFKRPRDQR</sequence>
<dbReference type="Proteomes" id="UP001500908">
    <property type="component" value="Unassembled WGS sequence"/>
</dbReference>
<evidence type="ECO:0000313" key="3">
    <source>
        <dbReference type="Proteomes" id="UP001500908"/>
    </source>
</evidence>
<keyword evidence="3" id="KW-1185">Reference proteome</keyword>
<organism evidence="2 3">
    <name type="scientific">Salinactinospora qingdaonensis</name>
    <dbReference type="NCBI Taxonomy" id="702744"/>
    <lineage>
        <taxon>Bacteria</taxon>
        <taxon>Bacillati</taxon>
        <taxon>Actinomycetota</taxon>
        <taxon>Actinomycetes</taxon>
        <taxon>Streptosporangiales</taxon>
        <taxon>Nocardiopsidaceae</taxon>
        <taxon>Salinactinospora</taxon>
    </lineage>
</organism>
<evidence type="ECO:0000313" key="2">
    <source>
        <dbReference type="EMBL" id="GAA3747473.1"/>
    </source>
</evidence>
<evidence type="ECO:0008006" key="4">
    <source>
        <dbReference type="Google" id="ProtNLM"/>
    </source>
</evidence>
<feature type="transmembrane region" description="Helical" evidence="1">
    <location>
        <begin position="93"/>
        <end position="109"/>
    </location>
</feature>
<keyword evidence="1" id="KW-0812">Transmembrane</keyword>
<proteinExistence type="predicted"/>
<dbReference type="EMBL" id="BAABDD010000012">
    <property type="protein sequence ID" value="GAA3747473.1"/>
    <property type="molecule type" value="Genomic_DNA"/>
</dbReference>
<evidence type="ECO:0000256" key="1">
    <source>
        <dbReference type="SAM" id="Phobius"/>
    </source>
</evidence>
<keyword evidence="1" id="KW-1133">Transmembrane helix</keyword>
<keyword evidence="1" id="KW-0472">Membrane</keyword>
<protein>
    <recommendedName>
        <fullName evidence="4">ATP synthase protein I</fullName>
    </recommendedName>
</protein>
<comment type="caution">
    <text evidence="2">The sequence shown here is derived from an EMBL/GenBank/DDBJ whole genome shotgun (WGS) entry which is preliminary data.</text>
</comment>
<name>A0ABP7FVY5_9ACTN</name>
<gene>
    <name evidence="2" type="ORF">GCM10022402_28550</name>
</gene>
<feature type="transmembrane region" description="Helical" evidence="1">
    <location>
        <begin position="67"/>
        <end position="87"/>
    </location>
</feature>
<accession>A0ABP7FVY5</accession>
<feature type="transmembrane region" description="Helical" evidence="1">
    <location>
        <begin position="12"/>
        <end position="34"/>
    </location>
</feature>
<feature type="transmembrane region" description="Helical" evidence="1">
    <location>
        <begin position="40"/>
        <end position="60"/>
    </location>
</feature>